<dbReference type="InterPro" id="IPR050313">
    <property type="entry name" value="Carb_Metab_HTH_regulators"/>
</dbReference>
<keyword evidence="1" id="KW-0805">Transcription regulation</keyword>
<dbReference type="SUPFAM" id="SSF46785">
    <property type="entry name" value="Winged helix' DNA-binding domain"/>
    <property type="match status" value="1"/>
</dbReference>
<dbReference type="InterPro" id="IPR001034">
    <property type="entry name" value="DeoR_HTH"/>
</dbReference>
<dbReference type="Gene3D" id="3.40.50.1360">
    <property type="match status" value="1"/>
</dbReference>
<dbReference type="InterPro" id="IPR037171">
    <property type="entry name" value="NagB/RpiA_transferase-like"/>
</dbReference>
<dbReference type="OrthoDB" id="9797223at2"/>
<gene>
    <name evidence="5" type="ORF">LV89_01483</name>
</gene>
<dbReference type="Proteomes" id="UP000245489">
    <property type="component" value="Unassembled WGS sequence"/>
</dbReference>
<dbReference type="PROSITE" id="PS00894">
    <property type="entry name" value="HTH_DEOR_1"/>
    <property type="match status" value="1"/>
</dbReference>
<dbReference type="SMART" id="SM00420">
    <property type="entry name" value="HTH_DEOR"/>
    <property type="match status" value="1"/>
</dbReference>
<dbReference type="PRINTS" id="PR00037">
    <property type="entry name" value="HTHLACR"/>
</dbReference>
<keyword evidence="3" id="KW-0804">Transcription</keyword>
<evidence type="ECO:0000256" key="2">
    <source>
        <dbReference type="ARBA" id="ARBA00023125"/>
    </source>
</evidence>
<dbReference type="PANTHER" id="PTHR30363">
    <property type="entry name" value="HTH-TYPE TRANSCRIPTIONAL REGULATOR SRLR-RELATED"/>
    <property type="match status" value="1"/>
</dbReference>
<keyword evidence="2" id="KW-0238">DNA-binding</keyword>
<comment type="caution">
    <text evidence="5">The sequence shown here is derived from an EMBL/GenBank/DDBJ whole genome shotgun (WGS) entry which is preliminary data.</text>
</comment>
<dbReference type="RefSeq" id="WP_109742244.1">
    <property type="nucleotide sequence ID" value="NZ_QGGO01000006.1"/>
</dbReference>
<dbReference type="InterPro" id="IPR018356">
    <property type="entry name" value="Tscrpt_reg_HTH_DeoR_CS"/>
</dbReference>
<keyword evidence="6" id="KW-1185">Reference proteome</keyword>
<dbReference type="Pfam" id="PF08220">
    <property type="entry name" value="HTH_DeoR"/>
    <property type="match status" value="1"/>
</dbReference>
<protein>
    <submittedName>
        <fullName evidence="5">DeoR family transcriptional regulator</fullName>
    </submittedName>
</protein>
<organism evidence="5 6">
    <name type="scientific">Arcicella aurantiaca</name>
    <dbReference type="NCBI Taxonomy" id="591202"/>
    <lineage>
        <taxon>Bacteria</taxon>
        <taxon>Pseudomonadati</taxon>
        <taxon>Bacteroidota</taxon>
        <taxon>Cytophagia</taxon>
        <taxon>Cytophagales</taxon>
        <taxon>Flectobacillaceae</taxon>
        <taxon>Arcicella</taxon>
    </lineage>
</organism>
<dbReference type="InterPro" id="IPR036390">
    <property type="entry name" value="WH_DNA-bd_sf"/>
</dbReference>
<dbReference type="GO" id="GO:0003700">
    <property type="term" value="F:DNA-binding transcription factor activity"/>
    <property type="evidence" value="ECO:0007669"/>
    <property type="project" value="InterPro"/>
</dbReference>
<dbReference type="Pfam" id="PF00455">
    <property type="entry name" value="DeoRC"/>
    <property type="match status" value="1"/>
</dbReference>
<reference evidence="5 6" key="1">
    <citation type="submission" date="2018-05" db="EMBL/GenBank/DDBJ databases">
        <title>Genomic Encyclopedia of Archaeal and Bacterial Type Strains, Phase II (KMG-II): from individual species to whole genera.</title>
        <authorList>
            <person name="Goeker M."/>
        </authorList>
    </citation>
    <scope>NUCLEOTIDE SEQUENCE [LARGE SCALE GENOMIC DNA]</scope>
    <source>
        <strain evidence="5 6">DSM 22214</strain>
    </source>
</reference>
<feature type="domain" description="HTH deoR-type" evidence="4">
    <location>
        <begin position="7"/>
        <end position="62"/>
    </location>
</feature>
<name>A0A316EAZ5_9BACT</name>
<evidence type="ECO:0000259" key="4">
    <source>
        <dbReference type="PROSITE" id="PS51000"/>
    </source>
</evidence>
<dbReference type="SMART" id="SM01134">
    <property type="entry name" value="DeoRC"/>
    <property type="match status" value="1"/>
</dbReference>
<dbReference type="AlphaFoldDB" id="A0A316EAZ5"/>
<dbReference type="Gene3D" id="1.10.10.10">
    <property type="entry name" value="Winged helix-like DNA-binding domain superfamily/Winged helix DNA-binding domain"/>
    <property type="match status" value="1"/>
</dbReference>
<dbReference type="EMBL" id="QGGO01000006">
    <property type="protein sequence ID" value="PWK27592.1"/>
    <property type="molecule type" value="Genomic_DNA"/>
</dbReference>
<accession>A0A316EAZ5</accession>
<proteinExistence type="predicted"/>
<dbReference type="InterPro" id="IPR036388">
    <property type="entry name" value="WH-like_DNA-bd_sf"/>
</dbReference>
<dbReference type="GO" id="GO:0003677">
    <property type="term" value="F:DNA binding"/>
    <property type="evidence" value="ECO:0007669"/>
    <property type="project" value="UniProtKB-KW"/>
</dbReference>
<evidence type="ECO:0000313" key="6">
    <source>
        <dbReference type="Proteomes" id="UP000245489"/>
    </source>
</evidence>
<dbReference type="InterPro" id="IPR014036">
    <property type="entry name" value="DeoR-like_C"/>
</dbReference>
<evidence type="ECO:0000313" key="5">
    <source>
        <dbReference type="EMBL" id="PWK27592.1"/>
    </source>
</evidence>
<sequence length="252" mass="27871">MSVSLLKKERKDLILKEINVHTRISLGELTEILSVSEDTIRRDVNELAESGEIIKIRGGAMSKSYHHSSNLKENYAHSQKLVIAQKALTLLKEGMLVLIGGGTTIREFVKLIPEDLTATFMTVNPLTAVELLDKPNIEIILIGGQISRYSQMSIGGEVHQRLAEMKADLCILGTNALDVNGGLTDSDWETVQVKKAMLKASDKVAILAISEKMNTVMKMKIADIQDVDYLITELSPESPELLAYENIKIEVL</sequence>
<evidence type="ECO:0000256" key="3">
    <source>
        <dbReference type="ARBA" id="ARBA00023163"/>
    </source>
</evidence>
<dbReference type="SUPFAM" id="SSF100950">
    <property type="entry name" value="NagB/RpiA/CoA transferase-like"/>
    <property type="match status" value="1"/>
</dbReference>
<dbReference type="PROSITE" id="PS51000">
    <property type="entry name" value="HTH_DEOR_2"/>
    <property type="match status" value="1"/>
</dbReference>
<dbReference type="PANTHER" id="PTHR30363:SF44">
    <property type="entry name" value="AGA OPERON TRANSCRIPTIONAL REPRESSOR-RELATED"/>
    <property type="match status" value="1"/>
</dbReference>
<evidence type="ECO:0000256" key="1">
    <source>
        <dbReference type="ARBA" id="ARBA00023015"/>
    </source>
</evidence>